<evidence type="ECO:0000313" key="4">
    <source>
        <dbReference type="EMBL" id="MFF5288921.1"/>
    </source>
</evidence>
<dbReference type="PROSITE" id="PS51257">
    <property type="entry name" value="PROKAR_LIPOPROTEIN"/>
    <property type="match status" value="1"/>
</dbReference>
<dbReference type="Pfam" id="PF13360">
    <property type="entry name" value="PQQ_2"/>
    <property type="match status" value="1"/>
</dbReference>
<reference evidence="4 5" key="1">
    <citation type="submission" date="2024-10" db="EMBL/GenBank/DDBJ databases">
        <title>The Natural Products Discovery Center: Release of the First 8490 Sequenced Strains for Exploring Actinobacteria Biosynthetic Diversity.</title>
        <authorList>
            <person name="Kalkreuter E."/>
            <person name="Kautsar S.A."/>
            <person name="Yang D."/>
            <person name="Bader C.D."/>
            <person name="Teijaro C.N."/>
            <person name="Fluegel L."/>
            <person name="Davis C.M."/>
            <person name="Simpson J.R."/>
            <person name="Lauterbach L."/>
            <person name="Steele A.D."/>
            <person name="Gui C."/>
            <person name="Meng S."/>
            <person name="Li G."/>
            <person name="Viehrig K."/>
            <person name="Ye F."/>
            <person name="Su P."/>
            <person name="Kiefer A.F."/>
            <person name="Nichols A."/>
            <person name="Cepeda A.J."/>
            <person name="Yan W."/>
            <person name="Fan B."/>
            <person name="Jiang Y."/>
            <person name="Adhikari A."/>
            <person name="Zheng C.-J."/>
            <person name="Schuster L."/>
            <person name="Cowan T.M."/>
            <person name="Smanski M.J."/>
            <person name="Chevrette M.G."/>
            <person name="De Carvalho L.P.S."/>
            <person name="Shen B."/>
        </authorList>
    </citation>
    <scope>NUCLEOTIDE SEQUENCE [LARGE SCALE GENOMIC DNA]</scope>
    <source>
        <strain evidence="4 5">NPDC000087</strain>
    </source>
</reference>
<comment type="caution">
    <text evidence="4">The sequence shown here is derived from an EMBL/GenBank/DDBJ whole genome shotgun (WGS) entry which is preliminary data.</text>
</comment>
<protein>
    <submittedName>
        <fullName evidence="4">PQQ-binding-like beta-propeller repeat protein</fullName>
    </submittedName>
</protein>
<keyword evidence="2" id="KW-0732">Signal</keyword>
<dbReference type="EMBL" id="JBIAZU010000001">
    <property type="protein sequence ID" value="MFF5288921.1"/>
    <property type="molecule type" value="Genomic_DNA"/>
</dbReference>
<feature type="chain" id="PRO_5046480787" evidence="2">
    <location>
        <begin position="25"/>
        <end position="363"/>
    </location>
</feature>
<dbReference type="InterPro" id="IPR002372">
    <property type="entry name" value="PQQ_rpt_dom"/>
</dbReference>
<dbReference type="InterPro" id="IPR015943">
    <property type="entry name" value="WD40/YVTN_repeat-like_dom_sf"/>
</dbReference>
<sequence>MSHARVTRLLVVAAVLAVSGCGSSDPKPTAAGGGDGASAEPVASSEPIASAAPAGPGPGTTDLGDNTGPVGQPRVLWQGHAGAEYAGYSGQAVLFSESTPNPAGGVTVNDIVAVDLATGSPSWTFAASGLPAGEIFYSPSEAVADGYLFVLTRPNKQFSDPDAVRAIKVGTSTVAWSVPLDARNQRPLLSVLGSDLVVGRGDGGGGTRYTAATGKPAGPFQGAVPRLPGPDNHDGLYVDTTGIHHDATTTAAVNDQSGMCAWSATALVEDLSGGLTLYDRTSRTESWSTPEHSYACQVATNNGVVITQQEADGPIVGLSATDGTVLWTAPELESNGQSTKCTVPFVGSAVVIEECDDTFYALG</sequence>
<dbReference type="InterPro" id="IPR011047">
    <property type="entry name" value="Quinoprotein_ADH-like_sf"/>
</dbReference>
<feature type="region of interest" description="Disordered" evidence="1">
    <location>
        <begin position="22"/>
        <end position="74"/>
    </location>
</feature>
<name>A0ABW6W7J3_9ACTN</name>
<dbReference type="Proteomes" id="UP001602245">
    <property type="component" value="Unassembled WGS sequence"/>
</dbReference>
<dbReference type="RefSeq" id="WP_157295188.1">
    <property type="nucleotide sequence ID" value="NZ_JBIAZU010000001.1"/>
</dbReference>
<evidence type="ECO:0000259" key="3">
    <source>
        <dbReference type="Pfam" id="PF13360"/>
    </source>
</evidence>
<gene>
    <name evidence="4" type="ORF">ACFY35_05745</name>
</gene>
<organism evidence="4 5">
    <name type="scientific">Paractinoplanes globisporus</name>
    <dbReference type="NCBI Taxonomy" id="113565"/>
    <lineage>
        <taxon>Bacteria</taxon>
        <taxon>Bacillati</taxon>
        <taxon>Actinomycetota</taxon>
        <taxon>Actinomycetes</taxon>
        <taxon>Micromonosporales</taxon>
        <taxon>Micromonosporaceae</taxon>
        <taxon>Paractinoplanes</taxon>
    </lineage>
</organism>
<proteinExistence type="predicted"/>
<feature type="domain" description="Pyrrolo-quinoline quinone repeat" evidence="3">
    <location>
        <begin position="110"/>
        <end position="228"/>
    </location>
</feature>
<dbReference type="SUPFAM" id="SSF50998">
    <property type="entry name" value="Quinoprotein alcohol dehydrogenase-like"/>
    <property type="match status" value="1"/>
</dbReference>
<accession>A0ABW6W7J3</accession>
<feature type="signal peptide" evidence="2">
    <location>
        <begin position="1"/>
        <end position="24"/>
    </location>
</feature>
<keyword evidence="5" id="KW-1185">Reference proteome</keyword>
<feature type="compositionally biased region" description="Low complexity" evidence="1">
    <location>
        <begin position="37"/>
        <end position="54"/>
    </location>
</feature>
<evidence type="ECO:0000256" key="1">
    <source>
        <dbReference type="SAM" id="MobiDB-lite"/>
    </source>
</evidence>
<evidence type="ECO:0000256" key="2">
    <source>
        <dbReference type="SAM" id="SignalP"/>
    </source>
</evidence>
<evidence type="ECO:0000313" key="5">
    <source>
        <dbReference type="Proteomes" id="UP001602245"/>
    </source>
</evidence>
<dbReference type="Gene3D" id="2.130.10.10">
    <property type="entry name" value="YVTN repeat-like/Quinoprotein amine dehydrogenase"/>
    <property type="match status" value="1"/>
</dbReference>